<dbReference type="InterPro" id="IPR033463">
    <property type="entry name" value="sCache_3"/>
</dbReference>
<dbReference type="Gene3D" id="1.10.287.950">
    <property type="entry name" value="Methyl-accepting chemotaxis protein"/>
    <property type="match status" value="1"/>
</dbReference>
<accession>A0A9J6ZIU3</accession>
<keyword evidence="2" id="KW-1003">Cell membrane</keyword>
<organism evidence="12 13">
    <name type="scientific">Candidatus Pristimantibacillus lignocellulolyticus</name>
    <dbReference type="NCBI Taxonomy" id="2994561"/>
    <lineage>
        <taxon>Bacteria</taxon>
        <taxon>Bacillati</taxon>
        <taxon>Bacillota</taxon>
        <taxon>Bacilli</taxon>
        <taxon>Bacillales</taxon>
        <taxon>Paenibacillaceae</taxon>
        <taxon>Candidatus Pristimantibacillus</taxon>
    </lineage>
</organism>
<evidence type="ECO:0000313" key="12">
    <source>
        <dbReference type="EMBL" id="URN95720.1"/>
    </source>
</evidence>
<dbReference type="SUPFAM" id="SSF58104">
    <property type="entry name" value="Methyl-accepting chemotaxis protein (MCP) signaling domain"/>
    <property type="match status" value="1"/>
</dbReference>
<evidence type="ECO:0000256" key="4">
    <source>
        <dbReference type="ARBA" id="ARBA00022989"/>
    </source>
</evidence>
<evidence type="ECO:0000256" key="9">
    <source>
        <dbReference type="SAM" id="Phobius"/>
    </source>
</evidence>
<dbReference type="KEGG" id="plig:NAG76_05595"/>
<reference evidence="12" key="1">
    <citation type="submission" date="2022-05" db="EMBL/GenBank/DDBJ databases">
        <title>Novel bacterial taxa in a minimal lignocellulolytic consortium and its capacity to transform plastics disclosed by genome-resolved metagenomics.</title>
        <authorList>
            <person name="Rodriguez C.A.D."/>
            <person name="Diaz-Garcia L."/>
            <person name="Herrera K."/>
            <person name="Tarazona N.A."/>
            <person name="Sproer C."/>
            <person name="Overmann J."/>
            <person name="Jimenez D.J."/>
        </authorList>
    </citation>
    <scope>NUCLEOTIDE SEQUENCE</scope>
    <source>
        <strain evidence="12">MAG5</strain>
    </source>
</reference>
<dbReference type="Pfam" id="PF17202">
    <property type="entry name" value="sCache_3_3"/>
    <property type="match status" value="1"/>
</dbReference>
<comment type="similarity">
    <text evidence="7">Belongs to the methyl-accepting chemotaxis (MCP) protein family.</text>
</comment>
<dbReference type="SMART" id="SM00283">
    <property type="entry name" value="MA"/>
    <property type="match status" value="1"/>
</dbReference>
<dbReference type="Proteomes" id="UP001056756">
    <property type="component" value="Chromosome"/>
</dbReference>
<dbReference type="SUPFAM" id="SSF103190">
    <property type="entry name" value="Sensory domain-like"/>
    <property type="match status" value="1"/>
</dbReference>
<feature type="domain" description="HAMP" evidence="11">
    <location>
        <begin position="215"/>
        <end position="268"/>
    </location>
</feature>
<dbReference type="PROSITE" id="PS50111">
    <property type="entry name" value="CHEMOTAXIS_TRANSDUC_2"/>
    <property type="match status" value="1"/>
</dbReference>
<evidence type="ECO:0000256" key="7">
    <source>
        <dbReference type="ARBA" id="ARBA00029447"/>
    </source>
</evidence>
<dbReference type="GO" id="GO:0007165">
    <property type="term" value="P:signal transduction"/>
    <property type="evidence" value="ECO:0007669"/>
    <property type="project" value="UniProtKB-KW"/>
</dbReference>
<proteinExistence type="inferred from homology"/>
<sequence length="573" mass="62267">MEPLLKKMSSFSIRTKLFALSILILILSFAVMGYQESVRMKETIQGEALEKAQSDLQTGYAIIDLRHPGPWHVEEGKLYKGETLINDNYDIVDIIGELTNGDTATIFLGDTRVTTNVMIDGKRAVGTKVSDAVAEKVLKEGEIYLGQANVVGHTYQAAYMPIKDNGGSVIGIWYVGAPDANERIINISKEIVRDVIIEAIIILAIAMLLYFLLTRPIINRIKASANCLEIIANGDLSQKEVEVKSNDETGVLMKSVNKVTKDLNAILTRVQDTSHHVAASSEQLMASTEQTSEASEQISTAIQEIALGSEKQLTNLSFANESVAEISRGMDQASQLIQNMADYSATVNDNAQYGTETVTQAIAQMNQVHRTVDETAKVIHVLEEKSKEIDEVVEVITQIASQTNLLALNAAIEAARAGEHGKGFAVVADEVRKLADQSGKSADKVSELIGQVQAESYKAVQSMNLGTKVVKQGMEQVNQTGVVFHEIVTAIAEISSQSQEVAAIVQEVNANSHEMVSIMEQVSTISQQSSYSTQCVAASVEEQNASMEEVSTSAANLGHMAEDLRKLIDKFKV</sequence>
<comment type="subcellular location">
    <subcellularLocation>
        <location evidence="1">Cell membrane</location>
        <topology evidence="1">Multi-pass membrane protein</topology>
    </subcellularLocation>
</comment>
<keyword evidence="4 9" id="KW-1133">Transmembrane helix</keyword>
<feature type="domain" description="Methyl-accepting transducer" evidence="10">
    <location>
        <begin position="287"/>
        <end position="523"/>
    </location>
</feature>
<evidence type="ECO:0000256" key="5">
    <source>
        <dbReference type="ARBA" id="ARBA00023136"/>
    </source>
</evidence>
<protein>
    <submittedName>
        <fullName evidence="12">Methyl-accepting chemotaxis protein</fullName>
    </submittedName>
</protein>
<evidence type="ECO:0000256" key="2">
    <source>
        <dbReference type="ARBA" id="ARBA00022475"/>
    </source>
</evidence>
<dbReference type="AlphaFoldDB" id="A0A9J6ZIU3"/>
<dbReference type="CDD" id="cd11386">
    <property type="entry name" value="MCP_signal"/>
    <property type="match status" value="1"/>
</dbReference>
<evidence type="ECO:0000256" key="6">
    <source>
        <dbReference type="ARBA" id="ARBA00023224"/>
    </source>
</evidence>
<evidence type="ECO:0000259" key="11">
    <source>
        <dbReference type="PROSITE" id="PS50885"/>
    </source>
</evidence>
<feature type="transmembrane region" description="Helical" evidence="9">
    <location>
        <begin position="195"/>
        <end position="213"/>
    </location>
</feature>
<dbReference type="InterPro" id="IPR003660">
    <property type="entry name" value="HAMP_dom"/>
</dbReference>
<keyword evidence="5 9" id="KW-0472">Membrane</keyword>
<dbReference type="PANTHER" id="PTHR32089:SF112">
    <property type="entry name" value="LYSOZYME-LIKE PROTEIN-RELATED"/>
    <property type="match status" value="1"/>
</dbReference>
<dbReference type="Pfam" id="PF00015">
    <property type="entry name" value="MCPsignal"/>
    <property type="match status" value="1"/>
</dbReference>
<keyword evidence="6 8" id="KW-0807">Transducer</keyword>
<dbReference type="PANTHER" id="PTHR32089">
    <property type="entry name" value="METHYL-ACCEPTING CHEMOTAXIS PROTEIN MCPB"/>
    <property type="match status" value="1"/>
</dbReference>
<evidence type="ECO:0000259" key="10">
    <source>
        <dbReference type="PROSITE" id="PS50111"/>
    </source>
</evidence>
<gene>
    <name evidence="12" type="ORF">NAG76_05595</name>
</gene>
<dbReference type="InterPro" id="IPR004089">
    <property type="entry name" value="MCPsignal_dom"/>
</dbReference>
<dbReference type="GO" id="GO:0005886">
    <property type="term" value="C:plasma membrane"/>
    <property type="evidence" value="ECO:0007669"/>
    <property type="project" value="UniProtKB-SubCell"/>
</dbReference>
<dbReference type="EMBL" id="CP097899">
    <property type="protein sequence ID" value="URN95720.1"/>
    <property type="molecule type" value="Genomic_DNA"/>
</dbReference>
<dbReference type="PROSITE" id="PS50885">
    <property type="entry name" value="HAMP"/>
    <property type="match status" value="1"/>
</dbReference>
<dbReference type="InterPro" id="IPR029151">
    <property type="entry name" value="Sensor-like_sf"/>
</dbReference>
<evidence type="ECO:0000256" key="1">
    <source>
        <dbReference type="ARBA" id="ARBA00004651"/>
    </source>
</evidence>
<dbReference type="CDD" id="cd06225">
    <property type="entry name" value="HAMP"/>
    <property type="match status" value="1"/>
</dbReference>
<keyword evidence="3 9" id="KW-0812">Transmembrane</keyword>
<evidence type="ECO:0000313" key="13">
    <source>
        <dbReference type="Proteomes" id="UP001056756"/>
    </source>
</evidence>
<evidence type="ECO:0000256" key="3">
    <source>
        <dbReference type="ARBA" id="ARBA00022692"/>
    </source>
</evidence>
<name>A0A9J6ZIU3_9BACL</name>
<evidence type="ECO:0000256" key="8">
    <source>
        <dbReference type="PROSITE-ProRule" id="PRU00284"/>
    </source>
</evidence>